<dbReference type="KEGG" id="mfel:JPM2_1180"/>
<proteinExistence type="predicted"/>
<gene>
    <name evidence="2" type="ORF">JPM2_1180</name>
</gene>
<dbReference type="Gene3D" id="3.40.50.10170">
    <property type="match status" value="1"/>
</dbReference>
<keyword evidence="3" id="KW-1185">Reference proteome</keyword>
<name>A0A809RR80_9BACT</name>
<dbReference type="GO" id="GO:0008289">
    <property type="term" value="F:lipid binding"/>
    <property type="evidence" value="ECO:0007669"/>
    <property type="project" value="UniProtKB-KW"/>
</dbReference>
<dbReference type="Pfam" id="PF02645">
    <property type="entry name" value="DegV"/>
    <property type="match status" value="1"/>
</dbReference>
<dbReference type="AlphaFoldDB" id="A0A809RR80"/>
<keyword evidence="1" id="KW-0446">Lipid-binding</keyword>
<evidence type="ECO:0000256" key="1">
    <source>
        <dbReference type="ARBA" id="ARBA00023121"/>
    </source>
</evidence>
<organism evidence="2 3">
    <name type="scientific">Mycoplasmopsis felis</name>
    <dbReference type="NCBI Taxonomy" id="33923"/>
    <lineage>
        <taxon>Bacteria</taxon>
        <taxon>Bacillati</taxon>
        <taxon>Mycoplasmatota</taxon>
        <taxon>Mycoplasmoidales</taxon>
        <taxon>Metamycoplasmataceae</taxon>
        <taxon>Mycoplasmopsis</taxon>
    </lineage>
</organism>
<accession>A0A809RR80</accession>
<dbReference type="Proteomes" id="UP000464317">
    <property type="component" value="Chromosome"/>
</dbReference>
<dbReference type="InterPro" id="IPR003797">
    <property type="entry name" value="DegV"/>
</dbReference>
<dbReference type="PROSITE" id="PS51482">
    <property type="entry name" value="DEGV"/>
    <property type="match status" value="1"/>
</dbReference>
<dbReference type="PANTHER" id="PTHR33434">
    <property type="entry name" value="DEGV DOMAIN-CONTAINING PROTEIN DR_1986-RELATED"/>
    <property type="match status" value="1"/>
</dbReference>
<dbReference type="InterPro" id="IPR043168">
    <property type="entry name" value="DegV_C"/>
</dbReference>
<evidence type="ECO:0000313" key="3">
    <source>
        <dbReference type="Proteomes" id="UP000464317"/>
    </source>
</evidence>
<evidence type="ECO:0000313" key="2">
    <source>
        <dbReference type="EMBL" id="BBU47425.1"/>
    </source>
</evidence>
<dbReference type="SUPFAM" id="SSF82549">
    <property type="entry name" value="DAK1/DegV-like"/>
    <property type="match status" value="1"/>
</dbReference>
<protein>
    <submittedName>
        <fullName evidence="2">DegV domain-containing protein</fullName>
    </submittedName>
</protein>
<reference evidence="2 3" key="1">
    <citation type="submission" date="2020-01" db="EMBL/GenBank/DDBJ databases">
        <title>Complete genome sequence of Mycoplasma felis strain Myco-2.</title>
        <authorList>
            <person name="Kinoshita Y."/>
            <person name="Niwa H."/>
            <person name="Uchida-Fujii E."/>
            <person name="Nukada T."/>
        </authorList>
    </citation>
    <scope>NUCLEOTIDE SEQUENCE [LARGE SCALE GENOMIC DNA]</scope>
    <source>
        <strain evidence="2 3">Myco-2</strain>
    </source>
</reference>
<dbReference type="EMBL" id="AP022325">
    <property type="protein sequence ID" value="BBU47425.1"/>
    <property type="molecule type" value="Genomic_DNA"/>
</dbReference>
<dbReference type="InterPro" id="IPR050270">
    <property type="entry name" value="DegV_domain_contain"/>
</dbReference>
<sequence>MYIFLKLLYIIIIMKKLGIIVDSFSGLTQEQANEKGYRFLPLRIEIDGVFYEDGKEIDSQDLLKKLTTETKVKTSLPNYNLIVQTIEETSNEYDDVIYLGVSKELSNTFSQFISVASEKNNVYAMENHLFGNQIIRVVEYFKKLYENGASINELYSKLNDINETSRTFIVPKNLQFIVNGGRLSGLKKFILSYLKMFPILSYDLEGKVKSISIKKTFKQAVYKAFDLVNDFIEEIKSYNKEANVYVDLVAGIDNEVNNLITSDEFIKPTSKINTPASIAAHTGPEAFAVSVMLELDK</sequence>
<dbReference type="PANTHER" id="PTHR33434:SF2">
    <property type="entry name" value="FATTY ACID-BINDING PROTEIN TM_1468"/>
    <property type="match status" value="1"/>
</dbReference>
<dbReference type="Gene3D" id="3.30.1180.10">
    <property type="match status" value="1"/>
</dbReference>
<dbReference type="NCBIfam" id="TIGR00762">
    <property type="entry name" value="DegV"/>
    <property type="match status" value="1"/>
</dbReference>